<dbReference type="EMBL" id="JBANRG010000071">
    <property type="protein sequence ID" value="KAK7439864.1"/>
    <property type="molecule type" value="Genomic_DNA"/>
</dbReference>
<dbReference type="Proteomes" id="UP001498398">
    <property type="component" value="Unassembled WGS sequence"/>
</dbReference>
<evidence type="ECO:0000313" key="2">
    <source>
        <dbReference type="Proteomes" id="UP001498398"/>
    </source>
</evidence>
<comment type="caution">
    <text evidence="1">The sequence shown here is derived from an EMBL/GenBank/DDBJ whole genome shotgun (WGS) entry which is preliminary data.</text>
</comment>
<dbReference type="InterPro" id="IPR032675">
    <property type="entry name" value="LRR_dom_sf"/>
</dbReference>
<evidence type="ECO:0000313" key="1">
    <source>
        <dbReference type="EMBL" id="KAK7439864.1"/>
    </source>
</evidence>
<sequence>MFPGEIIDCIVDFLDKDTRTLLNISLTNSTWLPSGRARLFRAVRVNPQTVQKFLQLLKHPLSTFASSVKHIDISGINYYHPDFLSLDIPALGECCCNVVSLNIFNLSFNETGTERYSPLVNNFSKLERLQLDGLVFVSVSQMMNLLCGFPLLHTAVLHNIAWEDPSTDGEDELYPYKIPSTLRELSIDACYKRDVMRCFLNHDPFPDINKLDLGILSPSDTQAVGEYLARIGPTLDHLSLGFSSLDAGGDAEDFFLNCDLGYNTSLKTVHIHRLIDYWKYRLTSPVPWNLKSLAQIRSEKLEEVSFSLYMSHVSQLDVEDLPADFDWDEMDRFFVEGNLPHLKVVRLLLSVDTRTLGFQVEDAIGVLWEKLPLSRSKGLLRFGQA</sequence>
<evidence type="ECO:0008006" key="3">
    <source>
        <dbReference type="Google" id="ProtNLM"/>
    </source>
</evidence>
<accession>A0ABR1ISH0</accession>
<proteinExistence type="predicted"/>
<gene>
    <name evidence="1" type="ORF">VKT23_017434</name>
</gene>
<name>A0ABR1ISH0_9AGAR</name>
<dbReference type="Gene3D" id="3.80.10.10">
    <property type="entry name" value="Ribonuclease Inhibitor"/>
    <property type="match status" value="1"/>
</dbReference>
<organism evidence="1 2">
    <name type="scientific">Marasmiellus scandens</name>
    <dbReference type="NCBI Taxonomy" id="2682957"/>
    <lineage>
        <taxon>Eukaryota</taxon>
        <taxon>Fungi</taxon>
        <taxon>Dikarya</taxon>
        <taxon>Basidiomycota</taxon>
        <taxon>Agaricomycotina</taxon>
        <taxon>Agaricomycetes</taxon>
        <taxon>Agaricomycetidae</taxon>
        <taxon>Agaricales</taxon>
        <taxon>Marasmiineae</taxon>
        <taxon>Omphalotaceae</taxon>
        <taxon>Marasmiellus</taxon>
    </lineage>
</organism>
<protein>
    <recommendedName>
        <fullName evidence="3">F-box domain-containing protein</fullName>
    </recommendedName>
</protein>
<keyword evidence="2" id="KW-1185">Reference proteome</keyword>
<dbReference type="SUPFAM" id="SSF52047">
    <property type="entry name" value="RNI-like"/>
    <property type="match status" value="1"/>
</dbReference>
<reference evidence="1 2" key="1">
    <citation type="submission" date="2024-01" db="EMBL/GenBank/DDBJ databases">
        <title>A draft genome for the cacao thread blight pathogen Marasmiellus scandens.</title>
        <authorList>
            <person name="Baruah I.K."/>
            <person name="Leung J."/>
            <person name="Bukari Y."/>
            <person name="Amoako-Attah I."/>
            <person name="Meinhardt L.W."/>
            <person name="Bailey B.A."/>
            <person name="Cohen S.P."/>
        </authorList>
    </citation>
    <scope>NUCLEOTIDE SEQUENCE [LARGE SCALE GENOMIC DNA]</scope>
    <source>
        <strain evidence="1 2">GH-19</strain>
    </source>
</reference>